<protein>
    <submittedName>
        <fullName evidence="1">Uncharacterized protein</fullName>
    </submittedName>
</protein>
<comment type="caution">
    <text evidence="1">The sequence shown here is derived from an EMBL/GenBank/DDBJ whole genome shotgun (WGS) entry which is preliminary data.</text>
</comment>
<organism evidence="1 2">
    <name type="scientific">Porites lobata</name>
    <dbReference type="NCBI Taxonomy" id="104759"/>
    <lineage>
        <taxon>Eukaryota</taxon>
        <taxon>Metazoa</taxon>
        <taxon>Cnidaria</taxon>
        <taxon>Anthozoa</taxon>
        <taxon>Hexacorallia</taxon>
        <taxon>Scleractinia</taxon>
        <taxon>Fungiina</taxon>
        <taxon>Poritidae</taxon>
        <taxon>Porites</taxon>
    </lineage>
</organism>
<dbReference type="Proteomes" id="UP001159405">
    <property type="component" value="Unassembled WGS sequence"/>
</dbReference>
<evidence type="ECO:0000313" key="1">
    <source>
        <dbReference type="EMBL" id="CAH3043710.1"/>
    </source>
</evidence>
<dbReference type="EMBL" id="CALNXK010000011">
    <property type="protein sequence ID" value="CAH3043710.1"/>
    <property type="molecule type" value="Genomic_DNA"/>
</dbReference>
<proteinExistence type="predicted"/>
<gene>
    <name evidence="1" type="ORF">PLOB_00002607</name>
</gene>
<keyword evidence="2" id="KW-1185">Reference proteome</keyword>
<name>A0ABN8N5U6_9CNID</name>
<evidence type="ECO:0000313" key="2">
    <source>
        <dbReference type="Proteomes" id="UP001159405"/>
    </source>
</evidence>
<reference evidence="1 2" key="1">
    <citation type="submission" date="2022-05" db="EMBL/GenBank/DDBJ databases">
        <authorList>
            <consortium name="Genoscope - CEA"/>
            <person name="William W."/>
        </authorList>
    </citation>
    <scope>NUCLEOTIDE SEQUENCE [LARGE SCALE GENOMIC DNA]</scope>
</reference>
<accession>A0ABN8N5U6</accession>
<sequence>MYKKMVIFRLISRHYLRKCLFIRNISHLHPREKILSPIFTRSISDAIVRVKQSLTAKLNETTRNEVHAGGTNLFVGTGQYFEDEKNERVIVLSLGDDGNSRPPLMLLDTIIPRNEVDTLENELNSLPSVNSVRSGELDSIQHGPWKFGFVQKPSFSVFSTFGFCCQLQYSSLQGAYLRIFGKGLYEDILVSNIEHVQVSLSPEPREERRLQLKMKNGDVVSIVEDCLENVTSEHGLASLMISTEWMVKCAGHLCVTVRHLGGTLSLKLPSVLRADVNPWVAMRNKLWAEKINNES</sequence>